<keyword evidence="3" id="KW-1185">Reference proteome</keyword>
<feature type="compositionally biased region" description="Polar residues" evidence="1">
    <location>
        <begin position="1"/>
        <end position="20"/>
    </location>
</feature>
<feature type="compositionally biased region" description="Polar residues" evidence="1">
    <location>
        <begin position="62"/>
        <end position="71"/>
    </location>
</feature>
<comment type="caution">
    <text evidence="2">The sequence shown here is derived from an EMBL/GenBank/DDBJ whole genome shotgun (WGS) entry which is preliminary data.</text>
</comment>
<feature type="compositionally biased region" description="Basic and acidic residues" evidence="1">
    <location>
        <begin position="47"/>
        <end position="61"/>
    </location>
</feature>
<accession>A0A4Y2PXP3</accession>
<dbReference type="EMBL" id="BGPR01012427">
    <property type="protein sequence ID" value="GBN56011.1"/>
    <property type="molecule type" value="Genomic_DNA"/>
</dbReference>
<evidence type="ECO:0000313" key="3">
    <source>
        <dbReference type="Proteomes" id="UP000499080"/>
    </source>
</evidence>
<evidence type="ECO:0000256" key="1">
    <source>
        <dbReference type="SAM" id="MobiDB-lite"/>
    </source>
</evidence>
<evidence type="ECO:0000313" key="2">
    <source>
        <dbReference type="EMBL" id="GBN56011.1"/>
    </source>
</evidence>
<proteinExistence type="predicted"/>
<gene>
    <name evidence="2" type="ORF">AVEN_257878_1</name>
</gene>
<dbReference type="Proteomes" id="UP000499080">
    <property type="component" value="Unassembled WGS sequence"/>
</dbReference>
<name>A0A4Y2PXP3_ARAVE</name>
<protein>
    <submittedName>
        <fullName evidence="2">Uncharacterized protein</fullName>
    </submittedName>
</protein>
<feature type="region of interest" description="Disordered" evidence="1">
    <location>
        <begin position="1"/>
        <end position="21"/>
    </location>
</feature>
<organism evidence="2 3">
    <name type="scientific">Araneus ventricosus</name>
    <name type="common">Orbweaver spider</name>
    <name type="synonym">Epeira ventricosa</name>
    <dbReference type="NCBI Taxonomy" id="182803"/>
    <lineage>
        <taxon>Eukaryota</taxon>
        <taxon>Metazoa</taxon>
        <taxon>Ecdysozoa</taxon>
        <taxon>Arthropoda</taxon>
        <taxon>Chelicerata</taxon>
        <taxon>Arachnida</taxon>
        <taxon>Araneae</taxon>
        <taxon>Araneomorphae</taxon>
        <taxon>Entelegynae</taxon>
        <taxon>Araneoidea</taxon>
        <taxon>Araneidae</taxon>
        <taxon>Araneus</taxon>
    </lineage>
</organism>
<reference evidence="2 3" key="1">
    <citation type="journal article" date="2019" name="Sci. Rep.">
        <title>Orb-weaving spider Araneus ventricosus genome elucidates the spidroin gene catalogue.</title>
        <authorList>
            <person name="Kono N."/>
            <person name="Nakamura H."/>
            <person name="Ohtoshi R."/>
            <person name="Moran D.A.P."/>
            <person name="Shinohara A."/>
            <person name="Yoshida Y."/>
            <person name="Fujiwara M."/>
            <person name="Mori M."/>
            <person name="Tomita M."/>
            <person name="Arakawa K."/>
        </authorList>
    </citation>
    <scope>NUCLEOTIDE SEQUENCE [LARGE SCALE GENOMIC DNA]</scope>
</reference>
<dbReference type="AlphaFoldDB" id="A0A4Y2PXP3"/>
<feature type="region of interest" description="Disordered" evidence="1">
    <location>
        <begin position="39"/>
        <end position="71"/>
    </location>
</feature>
<sequence>MDPDSTAGTSDCQPVSSDKYSNVDEDYISKLLGFEDNYSTEVANSSDADRTMPDDRLKMNHDQVSPEGTSE</sequence>